<dbReference type="Gramene" id="AET5Gv20766100.1">
    <property type="protein sequence ID" value="AET5Gv20766100.1"/>
    <property type="gene ID" value="AET5Gv20766100"/>
</dbReference>
<reference evidence="2" key="5">
    <citation type="journal article" date="2021" name="G3 (Bethesda)">
        <title>Aegilops tauschii genome assembly Aet v5.0 features greater sequence contiguity and improved annotation.</title>
        <authorList>
            <person name="Wang L."/>
            <person name="Zhu T."/>
            <person name="Rodriguez J.C."/>
            <person name="Deal K.R."/>
            <person name="Dubcovsky J."/>
            <person name="McGuire P.E."/>
            <person name="Lux T."/>
            <person name="Spannagl M."/>
            <person name="Mayer K.F.X."/>
            <person name="Baldrich P."/>
            <person name="Meyers B.C."/>
            <person name="Huo N."/>
            <person name="Gu Y.Q."/>
            <person name="Zhou H."/>
            <person name="Devos K.M."/>
            <person name="Bennetzen J.L."/>
            <person name="Unver T."/>
            <person name="Budak H."/>
            <person name="Gulick P.J."/>
            <person name="Galiba G."/>
            <person name="Kalapos B."/>
            <person name="Nelson D.R."/>
            <person name="Li P."/>
            <person name="You F.M."/>
            <person name="Luo M.C."/>
            <person name="Dvorak J."/>
        </authorList>
    </citation>
    <scope>NUCLEOTIDE SEQUENCE [LARGE SCALE GENOMIC DNA]</scope>
    <source>
        <strain evidence="2">cv. AL8/78</strain>
    </source>
</reference>
<reference evidence="3" key="1">
    <citation type="journal article" date="2014" name="Science">
        <title>Ancient hybridizations among the ancestral genomes of bread wheat.</title>
        <authorList>
            <consortium name="International Wheat Genome Sequencing Consortium,"/>
            <person name="Marcussen T."/>
            <person name="Sandve S.R."/>
            <person name="Heier L."/>
            <person name="Spannagl M."/>
            <person name="Pfeifer M."/>
            <person name="Jakobsen K.S."/>
            <person name="Wulff B.B."/>
            <person name="Steuernagel B."/>
            <person name="Mayer K.F."/>
            <person name="Olsen O.A."/>
        </authorList>
    </citation>
    <scope>NUCLEOTIDE SEQUENCE [LARGE SCALE GENOMIC DNA]</scope>
    <source>
        <strain evidence="3">cv. AL8/78</strain>
    </source>
</reference>
<dbReference type="AlphaFoldDB" id="A0A453LHH9"/>
<proteinExistence type="predicted"/>
<protein>
    <submittedName>
        <fullName evidence="2">Uncharacterized protein</fullName>
    </submittedName>
</protein>
<organism evidence="2 3">
    <name type="scientific">Aegilops tauschii subsp. strangulata</name>
    <name type="common">Goatgrass</name>
    <dbReference type="NCBI Taxonomy" id="200361"/>
    <lineage>
        <taxon>Eukaryota</taxon>
        <taxon>Viridiplantae</taxon>
        <taxon>Streptophyta</taxon>
        <taxon>Embryophyta</taxon>
        <taxon>Tracheophyta</taxon>
        <taxon>Spermatophyta</taxon>
        <taxon>Magnoliopsida</taxon>
        <taxon>Liliopsida</taxon>
        <taxon>Poales</taxon>
        <taxon>Poaceae</taxon>
        <taxon>BOP clade</taxon>
        <taxon>Pooideae</taxon>
        <taxon>Triticodae</taxon>
        <taxon>Triticeae</taxon>
        <taxon>Triticinae</taxon>
        <taxon>Aegilops</taxon>
    </lineage>
</organism>
<dbReference type="EnsemblPlants" id="AET5Gv20766100.1">
    <property type="protein sequence ID" value="AET5Gv20766100.1"/>
    <property type="gene ID" value="AET5Gv20766100"/>
</dbReference>
<reference evidence="2" key="3">
    <citation type="journal article" date="2017" name="Nature">
        <title>Genome sequence of the progenitor of the wheat D genome Aegilops tauschii.</title>
        <authorList>
            <person name="Luo M.C."/>
            <person name="Gu Y.Q."/>
            <person name="Puiu D."/>
            <person name="Wang H."/>
            <person name="Twardziok S.O."/>
            <person name="Deal K.R."/>
            <person name="Huo N."/>
            <person name="Zhu T."/>
            <person name="Wang L."/>
            <person name="Wang Y."/>
            <person name="McGuire P.E."/>
            <person name="Liu S."/>
            <person name="Long H."/>
            <person name="Ramasamy R.K."/>
            <person name="Rodriguez J.C."/>
            <person name="Van S.L."/>
            <person name="Yuan L."/>
            <person name="Wang Z."/>
            <person name="Xia Z."/>
            <person name="Xiao L."/>
            <person name="Anderson O.D."/>
            <person name="Ouyang S."/>
            <person name="Liang Y."/>
            <person name="Zimin A.V."/>
            <person name="Pertea G."/>
            <person name="Qi P."/>
            <person name="Bennetzen J.L."/>
            <person name="Dai X."/>
            <person name="Dawson M.W."/>
            <person name="Muller H.G."/>
            <person name="Kugler K."/>
            <person name="Rivarola-Duarte L."/>
            <person name="Spannagl M."/>
            <person name="Mayer K.F.X."/>
            <person name="Lu F.H."/>
            <person name="Bevan M.W."/>
            <person name="Leroy P."/>
            <person name="Li P."/>
            <person name="You F.M."/>
            <person name="Sun Q."/>
            <person name="Liu Z."/>
            <person name="Lyons E."/>
            <person name="Wicker T."/>
            <person name="Salzberg S.L."/>
            <person name="Devos K.M."/>
            <person name="Dvorak J."/>
        </authorList>
    </citation>
    <scope>NUCLEOTIDE SEQUENCE [LARGE SCALE GENOMIC DNA]</scope>
    <source>
        <strain evidence="2">cv. AL8/78</strain>
    </source>
</reference>
<evidence type="ECO:0000313" key="3">
    <source>
        <dbReference type="Proteomes" id="UP000015105"/>
    </source>
</evidence>
<feature type="region of interest" description="Disordered" evidence="1">
    <location>
        <begin position="1"/>
        <end position="41"/>
    </location>
</feature>
<name>A0A453LHH9_AEGTS</name>
<reference evidence="2" key="4">
    <citation type="submission" date="2019-03" db="UniProtKB">
        <authorList>
            <consortium name="EnsemblPlants"/>
        </authorList>
    </citation>
    <scope>IDENTIFICATION</scope>
</reference>
<accession>A0A453LHH9</accession>
<evidence type="ECO:0000313" key="2">
    <source>
        <dbReference type="EnsemblPlants" id="AET5Gv20766100.1"/>
    </source>
</evidence>
<dbReference type="Proteomes" id="UP000015105">
    <property type="component" value="Chromosome 5D"/>
</dbReference>
<keyword evidence="3" id="KW-1185">Reference proteome</keyword>
<evidence type="ECO:0000256" key="1">
    <source>
        <dbReference type="SAM" id="MobiDB-lite"/>
    </source>
</evidence>
<reference evidence="3" key="2">
    <citation type="journal article" date="2017" name="Nat. Plants">
        <title>The Aegilops tauschii genome reveals multiple impacts of transposons.</title>
        <authorList>
            <person name="Zhao G."/>
            <person name="Zou C."/>
            <person name="Li K."/>
            <person name="Wang K."/>
            <person name="Li T."/>
            <person name="Gao L."/>
            <person name="Zhang X."/>
            <person name="Wang H."/>
            <person name="Yang Z."/>
            <person name="Liu X."/>
            <person name="Jiang W."/>
            <person name="Mao L."/>
            <person name="Kong X."/>
            <person name="Jiao Y."/>
            <person name="Jia J."/>
        </authorList>
    </citation>
    <scope>NUCLEOTIDE SEQUENCE [LARGE SCALE GENOMIC DNA]</scope>
    <source>
        <strain evidence="3">cv. AL8/78</strain>
    </source>
</reference>
<feature type="region of interest" description="Disordered" evidence="1">
    <location>
        <begin position="102"/>
        <end position="123"/>
    </location>
</feature>
<sequence length="152" mass="15872">VHGNQPTLAKSPMKRLQREMQPAKAKPAPEPKNKGAAAPARALAAEAFTARELDAAEQLIHLSESSASSGTTGAHPVAYAAASGGSSPRSVNGLQAPAPGAVFLSGCADPEEEEEQEVAGSQRRAKRYRLIAEIYAATEDIGGRSGRKNRKD</sequence>
<dbReference type="PANTHER" id="PTHR35167">
    <property type="entry name" value="OS05G0216466 PROTEIN"/>
    <property type="match status" value="1"/>
</dbReference>
<dbReference type="PANTHER" id="PTHR35167:SF3">
    <property type="entry name" value="OS05G0216466 PROTEIN"/>
    <property type="match status" value="1"/>
</dbReference>